<feature type="region of interest" description="Disordered" evidence="10">
    <location>
        <begin position="480"/>
        <end position="502"/>
    </location>
</feature>
<keyword evidence="7 9" id="KW-0472">Membrane</keyword>
<name>A0AAP0QPG1_9ROSI</name>
<feature type="transmembrane region" description="Helical" evidence="9">
    <location>
        <begin position="121"/>
        <end position="141"/>
    </location>
</feature>
<organism evidence="11 12">
    <name type="scientific">Citrus x changshan-huyou</name>
    <dbReference type="NCBI Taxonomy" id="2935761"/>
    <lineage>
        <taxon>Eukaryota</taxon>
        <taxon>Viridiplantae</taxon>
        <taxon>Streptophyta</taxon>
        <taxon>Embryophyta</taxon>
        <taxon>Tracheophyta</taxon>
        <taxon>Spermatophyta</taxon>
        <taxon>Magnoliopsida</taxon>
        <taxon>eudicotyledons</taxon>
        <taxon>Gunneridae</taxon>
        <taxon>Pentapetalae</taxon>
        <taxon>rosids</taxon>
        <taxon>malvids</taxon>
        <taxon>Sapindales</taxon>
        <taxon>Rutaceae</taxon>
        <taxon>Aurantioideae</taxon>
        <taxon>Citrus</taxon>
    </lineage>
</organism>
<evidence type="ECO:0000256" key="5">
    <source>
        <dbReference type="ARBA" id="ARBA00022989"/>
    </source>
</evidence>
<keyword evidence="6 9" id="KW-0406">Ion transport</keyword>
<dbReference type="EMBL" id="JBCGBO010000003">
    <property type="protein sequence ID" value="KAK9214183.1"/>
    <property type="molecule type" value="Genomic_DNA"/>
</dbReference>
<proteinExistence type="inferred from homology"/>
<comment type="subcellular location">
    <subcellularLocation>
        <location evidence="9">Cell membrane</location>
        <topology evidence="9">Multi-pass membrane protein</topology>
    </subcellularLocation>
    <subcellularLocation>
        <location evidence="9">Early endosome</location>
    </subcellularLocation>
</comment>
<keyword evidence="9" id="KW-0460">Magnesium</keyword>
<dbReference type="GO" id="GO:0005886">
    <property type="term" value="C:plasma membrane"/>
    <property type="evidence" value="ECO:0007669"/>
    <property type="project" value="UniProtKB-SubCell"/>
</dbReference>
<reference evidence="11 12" key="1">
    <citation type="submission" date="2024-05" db="EMBL/GenBank/DDBJ databases">
        <title>Haplotype-resolved chromosome-level genome assembly of Huyou (Citrus changshanensis).</title>
        <authorList>
            <person name="Miao C."/>
            <person name="Chen W."/>
            <person name="Wu Y."/>
            <person name="Wang L."/>
            <person name="Zhao S."/>
            <person name="Grierson D."/>
            <person name="Xu C."/>
            <person name="Chen K."/>
        </authorList>
    </citation>
    <scope>NUCLEOTIDE SEQUENCE [LARGE SCALE GENOMIC DNA]</scope>
    <source>
        <strain evidence="11">01-14</strain>
        <tissue evidence="11">Leaf</tissue>
    </source>
</reference>
<feature type="transmembrane region" description="Helical" evidence="9">
    <location>
        <begin position="270"/>
        <end position="288"/>
    </location>
</feature>
<feature type="compositionally biased region" description="Basic and acidic residues" evidence="10">
    <location>
        <begin position="492"/>
        <end position="502"/>
    </location>
</feature>
<dbReference type="InterPro" id="IPR037185">
    <property type="entry name" value="EmrE-like"/>
</dbReference>
<feature type="transmembrane region" description="Helical" evidence="9">
    <location>
        <begin position="300"/>
        <end position="328"/>
    </location>
</feature>
<dbReference type="AlphaFoldDB" id="A0AAP0QPG1"/>
<dbReference type="PANTHER" id="PTHR12570:SF89">
    <property type="entry name" value="MAGNESIUM TRANSPORTER NIPA3-RELATED"/>
    <property type="match status" value="1"/>
</dbReference>
<evidence type="ECO:0000313" key="11">
    <source>
        <dbReference type="EMBL" id="KAK9214183.1"/>
    </source>
</evidence>
<dbReference type="SUPFAM" id="SSF103481">
    <property type="entry name" value="Multidrug resistance efflux transporter EmrE"/>
    <property type="match status" value="1"/>
</dbReference>
<feature type="transmembrane region" description="Helical" evidence="9">
    <location>
        <begin position="411"/>
        <end position="429"/>
    </location>
</feature>
<accession>A0AAP0QPG1</accession>
<evidence type="ECO:0000256" key="2">
    <source>
        <dbReference type="ARBA" id="ARBA00011738"/>
    </source>
</evidence>
<comment type="subunit">
    <text evidence="2 9">Homodimer.</text>
</comment>
<feature type="transmembrane region" description="Helical" evidence="9">
    <location>
        <begin position="229"/>
        <end position="250"/>
    </location>
</feature>
<dbReference type="GO" id="GO:0015095">
    <property type="term" value="F:magnesium ion transmembrane transporter activity"/>
    <property type="evidence" value="ECO:0007669"/>
    <property type="project" value="UniProtKB-UniRule"/>
</dbReference>
<evidence type="ECO:0000256" key="1">
    <source>
        <dbReference type="ARBA" id="ARBA00007001"/>
    </source>
</evidence>
<comment type="similarity">
    <text evidence="1 9">Belongs to the NIPA (TC 2.A.7) family.</text>
</comment>
<dbReference type="InterPro" id="IPR008521">
    <property type="entry name" value="Mg_trans_NIPA"/>
</dbReference>
<evidence type="ECO:0000313" key="12">
    <source>
        <dbReference type="Proteomes" id="UP001428341"/>
    </source>
</evidence>
<dbReference type="Pfam" id="PF05653">
    <property type="entry name" value="Mg_trans_NIPA"/>
    <property type="match status" value="2"/>
</dbReference>
<evidence type="ECO:0000256" key="9">
    <source>
        <dbReference type="RuleBase" id="RU363078"/>
    </source>
</evidence>
<feature type="transmembrane region" description="Helical" evidence="9">
    <location>
        <begin position="188"/>
        <end position="209"/>
    </location>
</feature>
<keyword evidence="3 9" id="KW-0812">Transmembrane</keyword>
<gene>
    <name evidence="11" type="ORF">WN944_006171</name>
</gene>
<dbReference type="Proteomes" id="UP001428341">
    <property type="component" value="Unassembled WGS sequence"/>
</dbReference>
<evidence type="ECO:0000256" key="10">
    <source>
        <dbReference type="SAM" id="MobiDB-lite"/>
    </source>
</evidence>
<keyword evidence="4 9" id="KW-0967">Endosome</keyword>
<keyword evidence="9" id="KW-1003">Cell membrane</keyword>
<evidence type="ECO:0000256" key="3">
    <source>
        <dbReference type="ARBA" id="ARBA00022692"/>
    </source>
</evidence>
<feature type="transmembrane region" description="Helical" evidence="9">
    <location>
        <begin position="57"/>
        <end position="74"/>
    </location>
</feature>
<comment type="function">
    <text evidence="8 9">Acts as a Mg(2+) transporter. Can also transport other divalent cations such as Fe(2+), Sr(2+), Ba(2+), Mn(2+) and Co(2+) but to a much less extent than Mg(2+).</text>
</comment>
<evidence type="ECO:0000256" key="8">
    <source>
        <dbReference type="ARBA" id="ARBA00025284"/>
    </source>
</evidence>
<keyword evidence="5 9" id="KW-1133">Transmembrane helix</keyword>
<keyword evidence="12" id="KW-1185">Reference proteome</keyword>
<feature type="transmembrane region" description="Helical" evidence="9">
    <location>
        <begin position="80"/>
        <end position="101"/>
    </location>
</feature>
<dbReference type="GO" id="GO:0005769">
    <property type="term" value="C:early endosome"/>
    <property type="evidence" value="ECO:0007669"/>
    <property type="project" value="UniProtKB-SubCell"/>
</dbReference>
<dbReference type="PANTHER" id="PTHR12570">
    <property type="match status" value="1"/>
</dbReference>
<evidence type="ECO:0000256" key="6">
    <source>
        <dbReference type="ARBA" id="ARBA00023065"/>
    </source>
</evidence>
<comment type="caution">
    <text evidence="11">The sequence shown here is derived from an EMBL/GenBank/DDBJ whole genome shotgun (WGS) entry which is preliminary data.</text>
</comment>
<feature type="transmembrane region" description="Helical" evidence="9">
    <location>
        <begin position="20"/>
        <end position="37"/>
    </location>
</feature>
<feature type="transmembrane region" description="Helical" evidence="9">
    <location>
        <begin position="161"/>
        <end position="181"/>
    </location>
</feature>
<feature type="transmembrane region" description="Helical" evidence="9">
    <location>
        <begin position="380"/>
        <end position="399"/>
    </location>
</feature>
<keyword evidence="9" id="KW-0813">Transport</keyword>
<protein>
    <recommendedName>
        <fullName evidence="9">Probable magnesium transporter</fullName>
    </recommendedName>
</protein>
<sequence length="502" mass="56178">MADPNGHSWRDGMSSDNIKGLILALSSSIFIGSSFIVKKKGLKKAGASGVRAGFGGYSYLYEPLWWVGMITMVVGEIANFAAYAFAPAILVTPLGALSIIIRHDGDAALAHIILRERLHIFGILGCILCVVGSTTIVLHAPAEREIESVIEVWNLATEPAFLLYAALVITAVFILIFHYIPQYGQTHIMVYIGVCSLVGSLSVMSVKAIGIALKLTLSGMNQLIYPQTWAFTLIVIVCVLTQMNYLNMVFSYAELKGSSSFKLWAFDSGLILRLIVCVWRNIYVRYVLEGNFKFSSLVNLLYNGVVLLWTFSQDCFPTCCVIVSWVLFDFTIWEYFYCGTQKELSVLWLYCWIPTERLITLLNENSNILKVVYEPATQELLKVIYFVIFLIYLLFPAMQALDTFNTAVVSPIYYVMFTSLTILASVIMFKDWDRQNPTQIVTEMCGFVTILAGTFLLHKTKDLGDGSSLTPSMSLRLSKHADDDDLESEGIPLRRQESLRTP</sequence>
<evidence type="ECO:0000256" key="7">
    <source>
        <dbReference type="ARBA" id="ARBA00023136"/>
    </source>
</evidence>
<evidence type="ECO:0000256" key="4">
    <source>
        <dbReference type="ARBA" id="ARBA00022753"/>
    </source>
</evidence>